<dbReference type="PANTHER" id="PTHR46583:SF2">
    <property type="entry name" value="RGS DOMAIN-CONTAINING PROTEIN"/>
    <property type="match status" value="1"/>
</dbReference>
<protein>
    <submittedName>
        <fullName evidence="4">Uncharacterized protein LOC117357305</fullName>
    </submittedName>
</protein>
<gene>
    <name evidence="4" type="primary">LOC117357305</name>
</gene>
<dbReference type="GeneID" id="117357305"/>
<dbReference type="InterPro" id="IPR044926">
    <property type="entry name" value="RGS_subdomain_2"/>
</dbReference>
<name>A0A6P8Q0A7_GEOSA</name>
<feature type="region of interest" description="Disordered" evidence="1">
    <location>
        <begin position="51"/>
        <end position="72"/>
    </location>
</feature>
<dbReference type="KEGG" id="gsh:117357305"/>
<dbReference type="GO" id="GO:0001965">
    <property type="term" value="F:G-protein alpha-subunit binding"/>
    <property type="evidence" value="ECO:0007669"/>
    <property type="project" value="InterPro"/>
</dbReference>
<dbReference type="InterPro" id="IPR042651">
    <property type="entry name" value="Rgs22"/>
</dbReference>
<dbReference type="PANTHER" id="PTHR46583">
    <property type="entry name" value="REGULATOR OF G-PROTEIN SIGNALING 22"/>
    <property type="match status" value="1"/>
</dbReference>
<feature type="compositionally biased region" description="Low complexity" evidence="1">
    <location>
        <begin position="126"/>
        <end position="140"/>
    </location>
</feature>
<reference evidence="4" key="1">
    <citation type="submission" date="2025-08" db="UniProtKB">
        <authorList>
            <consortium name="RefSeq"/>
        </authorList>
    </citation>
    <scope>IDENTIFICATION</scope>
</reference>
<evidence type="ECO:0000313" key="4">
    <source>
        <dbReference type="RefSeq" id="XP_033793567.1"/>
    </source>
</evidence>
<dbReference type="OrthoDB" id="10013157at2759"/>
<feature type="region of interest" description="Disordered" evidence="1">
    <location>
        <begin position="648"/>
        <end position="687"/>
    </location>
</feature>
<evidence type="ECO:0000313" key="3">
    <source>
        <dbReference type="Proteomes" id="UP000515159"/>
    </source>
</evidence>
<dbReference type="AlphaFoldDB" id="A0A6P8Q0A7"/>
<accession>A0A6P8Q0A7</accession>
<dbReference type="RefSeq" id="XP_033793567.1">
    <property type="nucleotide sequence ID" value="XM_033937676.1"/>
</dbReference>
<dbReference type="Gene3D" id="1.10.167.10">
    <property type="entry name" value="Regulator of G-protein Signalling 4, domain 2"/>
    <property type="match status" value="1"/>
</dbReference>
<feature type="domain" description="RGS" evidence="2">
    <location>
        <begin position="308"/>
        <end position="373"/>
    </location>
</feature>
<organism evidence="3 4">
    <name type="scientific">Geotrypetes seraphini</name>
    <name type="common">Gaboon caecilian</name>
    <name type="synonym">Caecilia seraphini</name>
    <dbReference type="NCBI Taxonomy" id="260995"/>
    <lineage>
        <taxon>Eukaryota</taxon>
        <taxon>Metazoa</taxon>
        <taxon>Chordata</taxon>
        <taxon>Craniata</taxon>
        <taxon>Vertebrata</taxon>
        <taxon>Euteleostomi</taxon>
        <taxon>Amphibia</taxon>
        <taxon>Gymnophiona</taxon>
        <taxon>Geotrypetes</taxon>
    </lineage>
</organism>
<dbReference type="GO" id="GO:0005634">
    <property type="term" value="C:nucleus"/>
    <property type="evidence" value="ECO:0007669"/>
    <property type="project" value="TreeGrafter"/>
</dbReference>
<dbReference type="InterPro" id="IPR016137">
    <property type="entry name" value="RGS"/>
</dbReference>
<proteinExistence type="predicted"/>
<feature type="region of interest" description="Disordered" evidence="1">
    <location>
        <begin position="116"/>
        <end position="172"/>
    </location>
</feature>
<evidence type="ECO:0000256" key="1">
    <source>
        <dbReference type="SAM" id="MobiDB-lite"/>
    </source>
</evidence>
<evidence type="ECO:0000259" key="2">
    <source>
        <dbReference type="PROSITE" id="PS50132"/>
    </source>
</evidence>
<dbReference type="GO" id="GO:0009966">
    <property type="term" value="P:regulation of signal transduction"/>
    <property type="evidence" value="ECO:0007669"/>
    <property type="project" value="InterPro"/>
</dbReference>
<dbReference type="InterPro" id="IPR036305">
    <property type="entry name" value="RGS_sf"/>
</dbReference>
<dbReference type="PROSITE" id="PS50132">
    <property type="entry name" value="RGS"/>
    <property type="match status" value="1"/>
</dbReference>
<keyword evidence="3" id="KW-1185">Reference proteome</keyword>
<dbReference type="Proteomes" id="UP000515159">
    <property type="component" value="Chromosome 3"/>
</dbReference>
<sequence>MAGAEVLEDSLEELLTYSDLFLDYFNAFLALPAFPIRLHYDPLTSKVYELDRDSSSKSGQQPKLPSYGATDEERERTLEWLKQERWPPFKTTLLYLEYKLAKLLLRRLDDQHPVSRHGIRGYSCHSNSTTVSSLPSHSSTPGAPQPSPSQGLSGMNAAPLQRMPSRTHSTPANIGRLSRFTEMYLTDSTRQGVLQGYYILLDLQEPGNAPHSSGDDSRDLLVSDSWLGVTDGLISPVLFLEFTSPVSQLVLLNIYIMLQGHTRELEFTPQDTHILVFSLDEELGDSEDEEEYEFPESVRNSSLQKLKEAALGTREGIESFREFLQGTLGISLLHFWIDCEDLKERTLLVGASDRPEEAQRLCTQLLRCIRDKYKYQLSPESQAQMRVAQDDPELALSTLSRSQYGALRRLRSYWVPRFLIHQQRIRTSLNPSSAMKTRPLNTSDFMPCISVAPSLPVSGSHSVSCIKRTGDWCSVRLLTPHKNENPRVPSSAQTPDAQGNIPEALLMDKLLTALKGTSDMGCAFLYYLTRFESADKTRAFLLWRDLEDLRAAEARRADRHYIQCLAWRIFNKYLLCDAAYSVGLGADASAFLKNLHIFLSTCPTEPAAMAFEPVAERVLAVLCAAWIRYLRYDIASFLEECVPSADSSTRRNQSVKEDTQGRAQKRGRNSIFTHGVQGQQKKRKKKMVRTTELQHPNNDPAVGRDADIPKVPLELLRIQTIFNAYKKTVQETEDKKLQQVLDFLQRLNNCQNAKCPRQQLHLVMQLMDQDILPKALSRKLKAEISQGKICHASLDEIRNALTSILADSFECFWMDVSEGLKGCGVQPVQLEQEAWTRLESLLYVVVSKVIQQRLKIKGGKLRQGSRAVPTEDDKEFLFRALEASTEGWPTLEMLHFLKYLETYGPKEEMPLLENHLLFCLEVLKFRNAHQTNPDRTLLKKKVQVIRDCFLTTKFEPSLQITLDTERFERAMKAVNRSIIKDITSPSLFDELHEVLLNSLLPFWAGFRKTWQSRTSASAQRPPELRAQRLLERRLAHFVKARDPTQLFQLPSKQSLSRNKRSAESSITYHFSICSGLTLKEDSANGTRKGFLPSIPSLH</sequence>
<dbReference type="InParanoid" id="A0A6P8Q0A7"/>
<dbReference type="GO" id="GO:0005737">
    <property type="term" value="C:cytoplasm"/>
    <property type="evidence" value="ECO:0007669"/>
    <property type="project" value="TreeGrafter"/>
</dbReference>
<dbReference type="SUPFAM" id="SSF48097">
    <property type="entry name" value="Regulator of G-protein signaling, RGS"/>
    <property type="match status" value="3"/>
</dbReference>